<dbReference type="EMBL" id="SMJU01000016">
    <property type="protein sequence ID" value="TDB60791.1"/>
    <property type="molecule type" value="Genomic_DNA"/>
</dbReference>
<dbReference type="AlphaFoldDB" id="A0A4R4K319"/>
<dbReference type="PANTHER" id="PTHR10655">
    <property type="entry name" value="LYSOPHOSPHOLIPASE-RELATED"/>
    <property type="match status" value="1"/>
</dbReference>
<dbReference type="InterPro" id="IPR003140">
    <property type="entry name" value="PLipase/COase/thioEstase"/>
</dbReference>
<dbReference type="Gene3D" id="3.40.50.1820">
    <property type="entry name" value="alpha/beta hydrolase"/>
    <property type="match status" value="1"/>
</dbReference>
<feature type="domain" description="Phospholipase/carboxylesterase/thioesterase" evidence="3">
    <location>
        <begin position="16"/>
        <end position="207"/>
    </location>
</feature>
<evidence type="ECO:0000256" key="1">
    <source>
        <dbReference type="ARBA" id="ARBA00006499"/>
    </source>
</evidence>
<evidence type="ECO:0000259" key="3">
    <source>
        <dbReference type="Pfam" id="PF02230"/>
    </source>
</evidence>
<evidence type="ECO:0000313" key="4">
    <source>
        <dbReference type="EMBL" id="TDB60791.1"/>
    </source>
</evidence>
<gene>
    <name evidence="4" type="ORF">EZE20_20300</name>
</gene>
<dbReference type="GO" id="GO:0016787">
    <property type="term" value="F:hydrolase activity"/>
    <property type="evidence" value="ECO:0007669"/>
    <property type="project" value="UniProtKB-KW"/>
</dbReference>
<dbReference type="SUPFAM" id="SSF53474">
    <property type="entry name" value="alpha/beta-Hydrolases"/>
    <property type="match status" value="1"/>
</dbReference>
<reference evidence="4 5" key="1">
    <citation type="submission" date="2019-02" db="EMBL/GenBank/DDBJ databases">
        <title>Arundinibacter roseus gen. nov., sp. nov., a new member of the family Cytophagaceae.</title>
        <authorList>
            <person name="Szuroczki S."/>
            <person name="Khayer B."/>
            <person name="Sproer C."/>
            <person name="Toumi M."/>
            <person name="Szabo A."/>
            <person name="Felfoldi T."/>
            <person name="Schumann P."/>
            <person name="Toth E."/>
        </authorList>
    </citation>
    <scope>NUCLEOTIDE SEQUENCE [LARGE SCALE GENOMIC DNA]</scope>
    <source>
        <strain evidence="4 5">DMA-k-7a</strain>
    </source>
</reference>
<protein>
    <submittedName>
        <fullName evidence="4">Phospholipase</fullName>
    </submittedName>
</protein>
<sequence length="213" mass="22914">MQLQHNPAHRISRGAPLSKAEKVMLMVHGRGASAESILSLSEYFPDPNLAFVAPQATQNSWYPYSFMAPTQQNEPGLSSALGVLGTIVDALHNEYGFAYEHIYLLGFSQGACLALDYAARNPTQYGGVFGLSGGLIGPEGMLPDYGGNLAGTPVFLGCSDVDFHIPKERVQESDAIFKSLNANVLTKLYENFGHSINDDELKIVNAVLASGSF</sequence>
<keyword evidence="5" id="KW-1185">Reference proteome</keyword>
<dbReference type="Pfam" id="PF02230">
    <property type="entry name" value="Abhydrolase_2"/>
    <property type="match status" value="1"/>
</dbReference>
<dbReference type="InterPro" id="IPR050565">
    <property type="entry name" value="LYPA1-2/EST-like"/>
</dbReference>
<proteinExistence type="inferred from homology"/>
<evidence type="ECO:0000313" key="5">
    <source>
        <dbReference type="Proteomes" id="UP000295706"/>
    </source>
</evidence>
<dbReference type="OrthoDB" id="9801763at2"/>
<evidence type="ECO:0000256" key="2">
    <source>
        <dbReference type="ARBA" id="ARBA00022801"/>
    </source>
</evidence>
<dbReference type="PANTHER" id="PTHR10655:SF17">
    <property type="entry name" value="LYSOPHOSPHOLIPASE-LIKE PROTEIN 1"/>
    <property type="match status" value="1"/>
</dbReference>
<organism evidence="4 5">
    <name type="scientific">Arundinibacter roseus</name>
    <dbReference type="NCBI Taxonomy" id="2070510"/>
    <lineage>
        <taxon>Bacteria</taxon>
        <taxon>Pseudomonadati</taxon>
        <taxon>Bacteroidota</taxon>
        <taxon>Cytophagia</taxon>
        <taxon>Cytophagales</taxon>
        <taxon>Spirosomataceae</taxon>
        <taxon>Arundinibacter</taxon>
    </lineage>
</organism>
<dbReference type="RefSeq" id="WP_132121169.1">
    <property type="nucleotide sequence ID" value="NZ_SMJU01000016.1"/>
</dbReference>
<dbReference type="InterPro" id="IPR029058">
    <property type="entry name" value="AB_hydrolase_fold"/>
</dbReference>
<keyword evidence="2" id="KW-0378">Hydrolase</keyword>
<comment type="similarity">
    <text evidence="1">Belongs to the AB hydrolase superfamily. AB hydrolase 2 family.</text>
</comment>
<accession>A0A4R4K319</accession>
<comment type="caution">
    <text evidence="4">The sequence shown here is derived from an EMBL/GenBank/DDBJ whole genome shotgun (WGS) entry which is preliminary data.</text>
</comment>
<name>A0A4R4K319_9BACT</name>
<dbReference type="Proteomes" id="UP000295706">
    <property type="component" value="Unassembled WGS sequence"/>
</dbReference>